<name>A0A5B8A527_9BACT</name>
<feature type="transmembrane region" description="Helical" evidence="1">
    <location>
        <begin position="70"/>
        <end position="88"/>
    </location>
</feature>
<keyword evidence="4" id="KW-1185">Reference proteome</keyword>
<keyword evidence="3" id="KW-0808">Transferase</keyword>
<dbReference type="InterPro" id="IPR050640">
    <property type="entry name" value="Bact_2-comp_sensor_kinase"/>
</dbReference>
<proteinExistence type="predicted"/>
<dbReference type="EMBL" id="CP040896">
    <property type="protein sequence ID" value="QDA61302.1"/>
    <property type="molecule type" value="Genomic_DNA"/>
</dbReference>
<dbReference type="Proteomes" id="UP000305398">
    <property type="component" value="Chromosome"/>
</dbReference>
<organism evidence="3 4">
    <name type="scientific">Hymenobacter jejuensis</name>
    <dbReference type="NCBI Taxonomy" id="2502781"/>
    <lineage>
        <taxon>Bacteria</taxon>
        <taxon>Pseudomonadati</taxon>
        <taxon>Bacteroidota</taxon>
        <taxon>Cytophagia</taxon>
        <taxon>Cytophagales</taxon>
        <taxon>Hymenobacteraceae</taxon>
        <taxon>Hymenobacter</taxon>
    </lineage>
</organism>
<dbReference type="InterPro" id="IPR010559">
    <property type="entry name" value="Sig_transdc_His_kin_internal"/>
</dbReference>
<accession>A0A5B8A527</accession>
<reference evidence="3 4" key="1">
    <citation type="submission" date="2019-06" db="EMBL/GenBank/DDBJ databases">
        <authorList>
            <person name="Srinivasan S."/>
        </authorList>
    </citation>
    <scope>NUCLEOTIDE SEQUENCE [LARGE SCALE GENOMIC DNA]</scope>
    <source>
        <strain evidence="3 4">17J68-5</strain>
    </source>
</reference>
<keyword evidence="1" id="KW-1133">Transmembrane helix</keyword>
<dbReference type="SUPFAM" id="SSF55874">
    <property type="entry name" value="ATPase domain of HSP90 chaperone/DNA topoisomerase II/histidine kinase"/>
    <property type="match status" value="1"/>
</dbReference>
<dbReference type="KEGG" id="hyj:FHG12_14905"/>
<evidence type="ECO:0000256" key="1">
    <source>
        <dbReference type="SAM" id="Phobius"/>
    </source>
</evidence>
<keyword evidence="1" id="KW-0472">Membrane</keyword>
<evidence type="ECO:0000259" key="2">
    <source>
        <dbReference type="Pfam" id="PF06580"/>
    </source>
</evidence>
<keyword evidence="3" id="KW-0418">Kinase</keyword>
<dbReference type="OrthoDB" id="927174at2"/>
<protein>
    <submittedName>
        <fullName evidence="3">Histidine kinase</fullName>
    </submittedName>
</protein>
<feature type="domain" description="Signal transduction histidine kinase internal region" evidence="2">
    <location>
        <begin position="193"/>
        <end position="269"/>
    </location>
</feature>
<dbReference type="PANTHER" id="PTHR34220">
    <property type="entry name" value="SENSOR HISTIDINE KINASE YPDA"/>
    <property type="match status" value="1"/>
</dbReference>
<feature type="transmembrane region" description="Helical" evidence="1">
    <location>
        <begin position="109"/>
        <end position="131"/>
    </location>
</feature>
<dbReference type="AlphaFoldDB" id="A0A5B8A527"/>
<feature type="transmembrane region" description="Helical" evidence="1">
    <location>
        <begin position="151"/>
        <end position="172"/>
    </location>
</feature>
<sequence length="382" mass="43111">MKGETQGKFAPQSFPTYLSVAQFPVMAHSPTTALPRALAPWMRTLLLMLALAASITLFTCGPCWSDPHEMMANFLFCLAFTVGLWLTNGFAVEWLNGYVSWKQQPVKRLILTLIVSLGGSLVVIFGLHFVYRVLYRGHDASVLLSAPVLRQLAFPIVITIICSLVMHSRAFLQGWREALVSNERLQKENAVSQYESLRKQVNPHFLFNSLNALTSLVEEDPKRAVRFIRQLSEVYRYVLDSQEQEVVSLAEELRFAESYLYLQRTRLGEGLDVAFDLPPAAALEQFMLPPLALQLLLENAIKHNATRTDQPLRIRVELDQAAQQVVVRNTLRPRRVSPEESTGLGLSNLQARYAFLSKQPVQIEQTATEFIVKLPVLEMVTA</sequence>
<dbReference type="Gene3D" id="3.30.565.10">
    <property type="entry name" value="Histidine kinase-like ATPase, C-terminal domain"/>
    <property type="match status" value="1"/>
</dbReference>
<dbReference type="GO" id="GO:0000155">
    <property type="term" value="F:phosphorelay sensor kinase activity"/>
    <property type="evidence" value="ECO:0007669"/>
    <property type="project" value="InterPro"/>
</dbReference>
<dbReference type="GO" id="GO:0016020">
    <property type="term" value="C:membrane"/>
    <property type="evidence" value="ECO:0007669"/>
    <property type="project" value="InterPro"/>
</dbReference>
<evidence type="ECO:0000313" key="4">
    <source>
        <dbReference type="Proteomes" id="UP000305398"/>
    </source>
</evidence>
<keyword evidence="1" id="KW-0812">Transmembrane</keyword>
<feature type="transmembrane region" description="Helical" evidence="1">
    <location>
        <begin position="45"/>
        <end position="64"/>
    </location>
</feature>
<evidence type="ECO:0000313" key="3">
    <source>
        <dbReference type="EMBL" id="QDA61302.1"/>
    </source>
</evidence>
<dbReference type="Pfam" id="PF06580">
    <property type="entry name" value="His_kinase"/>
    <property type="match status" value="1"/>
</dbReference>
<dbReference type="InterPro" id="IPR036890">
    <property type="entry name" value="HATPase_C_sf"/>
</dbReference>
<gene>
    <name evidence="3" type="ORF">FHG12_14905</name>
</gene>
<dbReference type="PANTHER" id="PTHR34220:SF7">
    <property type="entry name" value="SENSOR HISTIDINE KINASE YPDA"/>
    <property type="match status" value="1"/>
</dbReference>